<comment type="caution">
    <text evidence="1">The sequence shown here is derived from an EMBL/GenBank/DDBJ whole genome shotgun (WGS) entry which is preliminary data.</text>
</comment>
<name>A0AAN9QJS2_CANGL</name>
<evidence type="ECO:0000313" key="2">
    <source>
        <dbReference type="Proteomes" id="UP001367508"/>
    </source>
</evidence>
<evidence type="ECO:0000313" key="1">
    <source>
        <dbReference type="EMBL" id="KAK7337969.1"/>
    </source>
</evidence>
<accession>A0AAN9QJS2</accession>
<protein>
    <submittedName>
        <fullName evidence="1">Uncharacterized protein</fullName>
    </submittedName>
</protein>
<dbReference type="EMBL" id="JAYMYQ010000004">
    <property type="protein sequence ID" value="KAK7337969.1"/>
    <property type="molecule type" value="Genomic_DNA"/>
</dbReference>
<dbReference type="Proteomes" id="UP001367508">
    <property type="component" value="Unassembled WGS sequence"/>
</dbReference>
<keyword evidence="2" id="KW-1185">Reference proteome</keyword>
<sequence length="95" mass="10589">MILPLTPKNPSGIRMSSPKIGFYNGWGKLSGCQCHTQAHANLHYKSMSPISYMNINHNVFVRDFIEQLLCMFKIGANKACVLVNKLCGEGFAKVK</sequence>
<reference evidence="1 2" key="1">
    <citation type="submission" date="2024-01" db="EMBL/GenBank/DDBJ databases">
        <title>The genomes of 5 underutilized Papilionoideae crops provide insights into root nodulation and disease resistanc.</title>
        <authorList>
            <person name="Jiang F."/>
        </authorList>
    </citation>
    <scope>NUCLEOTIDE SEQUENCE [LARGE SCALE GENOMIC DNA]</scope>
    <source>
        <strain evidence="1">LVBAO_FW01</strain>
        <tissue evidence="1">Leaves</tissue>
    </source>
</reference>
<gene>
    <name evidence="1" type="ORF">VNO77_18563</name>
</gene>
<dbReference type="AlphaFoldDB" id="A0AAN9QJS2"/>
<proteinExistence type="predicted"/>
<organism evidence="1 2">
    <name type="scientific">Canavalia gladiata</name>
    <name type="common">Sword bean</name>
    <name type="synonym">Dolichos gladiatus</name>
    <dbReference type="NCBI Taxonomy" id="3824"/>
    <lineage>
        <taxon>Eukaryota</taxon>
        <taxon>Viridiplantae</taxon>
        <taxon>Streptophyta</taxon>
        <taxon>Embryophyta</taxon>
        <taxon>Tracheophyta</taxon>
        <taxon>Spermatophyta</taxon>
        <taxon>Magnoliopsida</taxon>
        <taxon>eudicotyledons</taxon>
        <taxon>Gunneridae</taxon>
        <taxon>Pentapetalae</taxon>
        <taxon>rosids</taxon>
        <taxon>fabids</taxon>
        <taxon>Fabales</taxon>
        <taxon>Fabaceae</taxon>
        <taxon>Papilionoideae</taxon>
        <taxon>50 kb inversion clade</taxon>
        <taxon>NPAAA clade</taxon>
        <taxon>indigoferoid/millettioid clade</taxon>
        <taxon>Phaseoleae</taxon>
        <taxon>Canavalia</taxon>
    </lineage>
</organism>